<keyword evidence="3" id="KW-1185">Reference proteome</keyword>
<dbReference type="HOGENOM" id="CLU_015408_0_0_11"/>
<protein>
    <recommendedName>
        <fullName evidence="1">Pyruvate phosphate dikinase AMP/ATP-binding domain-containing protein</fullName>
    </recommendedName>
</protein>
<dbReference type="EMBL" id="AGZR01000002">
    <property type="protein sequence ID" value="EPD33912.1"/>
    <property type="molecule type" value="Genomic_DNA"/>
</dbReference>
<dbReference type="Gene3D" id="3.30.1490.20">
    <property type="entry name" value="ATP-grasp fold, A domain"/>
    <property type="match status" value="1"/>
</dbReference>
<name>S2WML3_9ACTN</name>
<dbReference type="Pfam" id="PF01326">
    <property type="entry name" value="PPDK_N"/>
    <property type="match status" value="1"/>
</dbReference>
<dbReference type="Proteomes" id="UP000014417">
    <property type="component" value="Unassembled WGS sequence"/>
</dbReference>
<dbReference type="OrthoDB" id="9812167at2"/>
<evidence type="ECO:0000313" key="3">
    <source>
        <dbReference type="Proteomes" id="UP000014417"/>
    </source>
</evidence>
<sequence>MSYERLSTGFAGLDHVLGRFLPGDNAVWQYSDFSEYLALVRAFAGAALDDGVEVSYVRFGSNPVLLDSKVRIFELEANNFESFASQINRLLLGNGTGGAYVFDPLSELKSSWLSDLSIANVFHVTSQRLFELNAVSVFGLEKSAHTNPALNKILDSAQVVCDVFGIGDECRINPLKLWLRKTPGPVNLAGEAVETPTVVDPAGLDGWNSLIEESKRLLAAGETGEANRDLLIETTMGSEGNLVELAKRNMTLGDAVKIAEREIGSGPIGGKSVGVLVARSILEHTGRFEGKMEAHDSYFLGSDLFFEYIIANDLWQLWSEQKTPTSYFPVGAQLNAALKNGTFPPSVRAKFSQMLEYFDGAPIIVRSSSLLEDNFGNAFAGKYESVFCTNQGSRESQLKELEDAIRTVYASVMGDEALVYRLNRGLDQSPEQMSILVQRVSGARHGDLFFPHAAGVGNSSNIYVWDATLDPQAGLMRLVFGLGTRAVDRTLSDYPKLVALDKPELPVDVRDPSSHSQRYVDVLDLQNSKLSTIALNTLIDTPIDADWRLFASVDHPTVMRLRHAGRKLNQTPKVLDFKGLLEGTDFAETICEMLATLANAYDYPVDTEFTVNIDAEGVPLINLVQCRPLQTKGLGSRVQMPKDPKDVLIKQRGNFMGGNVRMPIEYAVIVRPEAYLQLSTQQRYSVARGIGRLNRALSDTSFMIAGPGRWGTTTPSLGVPSHFTELNNAGVLAEFTYPKGNFRPELSQGSHFFQEIVEQGMFYLALFTESRDVVFDIEKITDLPNHLVDVEPGLASLADVLHVAKLDGQVLYSDIATQQVICCS</sequence>
<evidence type="ECO:0000259" key="1">
    <source>
        <dbReference type="Pfam" id="PF01326"/>
    </source>
</evidence>
<proteinExistence type="predicted"/>
<dbReference type="STRING" id="883161.HMPREF9306_00137"/>
<organism evidence="2 3">
    <name type="scientific">Propionimicrobium lymphophilum ACS-093-V-SCH5</name>
    <dbReference type="NCBI Taxonomy" id="883161"/>
    <lineage>
        <taxon>Bacteria</taxon>
        <taxon>Bacillati</taxon>
        <taxon>Actinomycetota</taxon>
        <taxon>Actinomycetes</taxon>
        <taxon>Propionibacteriales</taxon>
        <taxon>Propionibacteriaceae</taxon>
        <taxon>Propionimicrobium</taxon>
    </lineage>
</organism>
<dbReference type="SUPFAM" id="SSF56059">
    <property type="entry name" value="Glutathione synthetase ATP-binding domain-like"/>
    <property type="match status" value="1"/>
</dbReference>
<dbReference type="InterPro" id="IPR013815">
    <property type="entry name" value="ATP_grasp_subdomain_1"/>
</dbReference>
<dbReference type="GO" id="GO:0016301">
    <property type="term" value="F:kinase activity"/>
    <property type="evidence" value="ECO:0007669"/>
    <property type="project" value="InterPro"/>
</dbReference>
<accession>S2WML3</accession>
<dbReference type="InterPro" id="IPR002192">
    <property type="entry name" value="PPDK_AMP/ATP-bd"/>
</dbReference>
<dbReference type="RefSeq" id="WP_016454998.1">
    <property type="nucleotide sequence ID" value="NZ_KE150269.1"/>
</dbReference>
<evidence type="ECO:0000313" key="2">
    <source>
        <dbReference type="EMBL" id="EPD33912.1"/>
    </source>
</evidence>
<feature type="domain" description="Pyruvate phosphate dikinase AMP/ATP-binding" evidence="1">
    <location>
        <begin position="268"/>
        <end position="641"/>
    </location>
</feature>
<dbReference type="AlphaFoldDB" id="S2WML3"/>
<dbReference type="GO" id="GO:0005524">
    <property type="term" value="F:ATP binding"/>
    <property type="evidence" value="ECO:0007669"/>
    <property type="project" value="InterPro"/>
</dbReference>
<comment type="caution">
    <text evidence="2">The sequence shown here is derived from an EMBL/GenBank/DDBJ whole genome shotgun (WGS) entry which is preliminary data.</text>
</comment>
<gene>
    <name evidence="2" type="ORF">HMPREF9306_00137</name>
</gene>
<dbReference type="PATRIC" id="fig|883161.3.peg.144"/>
<reference evidence="2 3" key="1">
    <citation type="submission" date="2013-04" db="EMBL/GenBank/DDBJ databases">
        <title>The Genome Sequence of Propionimicrobium lymphophilum ACS-093-V-SCH5.</title>
        <authorList>
            <consortium name="The Broad Institute Genomics Platform"/>
            <person name="Earl A."/>
            <person name="Ward D."/>
            <person name="Feldgarden M."/>
            <person name="Gevers D."/>
            <person name="Saerens B."/>
            <person name="Vaneechoutte M."/>
            <person name="Walker B."/>
            <person name="Young S."/>
            <person name="Zeng Q."/>
            <person name="Gargeya S."/>
            <person name="Fitzgerald M."/>
            <person name="Haas B."/>
            <person name="Abouelleil A."/>
            <person name="Allen A.W."/>
            <person name="Alvarado L."/>
            <person name="Arachchi H.M."/>
            <person name="Berlin A.M."/>
            <person name="Chapman S.B."/>
            <person name="Gainer-Dewar J."/>
            <person name="Goldberg J."/>
            <person name="Griggs A."/>
            <person name="Gujja S."/>
            <person name="Hansen M."/>
            <person name="Howarth C."/>
            <person name="Imamovic A."/>
            <person name="Ireland A."/>
            <person name="Larimer J."/>
            <person name="McCowan C."/>
            <person name="Murphy C."/>
            <person name="Pearson M."/>
            <person name="Poon T.W."/>
            <person name="Priest M."/>
            <person name="Roberts A."/>
            <person name="Saif S."/>
            <person name="Shea T."/>
            <person name="Sisk P."/>
            <person name="Sykes S."/>
            <person name="Wortman J."/>
            <person name="Nusbaum C."/>
            <person name="Birren B."/>
        </authorList>
    </citation>
    <scope>NUCLEOTIDE SEQUENCE [LARGE SCALE GENOMIC DNA]</scope>
    <source>
        <strain evidence="2 3">ACS-093-V-SCH5</strain>
    </source>
</reference>